<accession>B8CRP2</accession>
<dbReference type="RefSeq" id="WP_020913400.1">
    <property type="nucleotide sequence ID" value="NC_011566.1"/>
</dbReference>
<dbReference type="Proteomes" id="UP000000753">
    <property type="component" value="Chromosome"/>
</dbReference>
<name>B8CRP2_SHEPW</name>
<protein>
    <submittedName>
        <fullName evidence="1">Lipoprotein, putative</fullName>
    </submittedName>
</protein>
<proteinExistence type="predicted"/>
<evidence type="ECO:0000313" key="1">
    <source>
        <dbReference type="EMBL" id="ACJ30050.1"/>
    </source>
</evidence>
<dbReference type="KEGG" id="swp:swp_3348"/>
<dbReference type="AlphaFoldDB" id="B8CRP2"/>
<organism evidence="1 2">
    <name type="scientific">Shewanella piezotolerans (strain WP3 / JCM 13877)</name>
    <dbReference type="NCBI Taxonomy" id="225849"/>
    <lineage>
        <taxon>Bacteria</taxon>
        <taxon>Pseudomonadati</taxon>
        <taxon>Pseudomonadota</taxon>
        <taxon>Gammaproteobacteria</taxon>
        <taxon>Alteromonadales</taxon>
        <taxon>Shewanellaceae</taxon>
        <taxon>Shewanella</taxon>
    </lineage>
</organism>
<dbReference type="Pfam" id="PF12092">
    <property type="entry name" value="DUF3568"/>
    <property type="match status" value="1"/>
</dbReference>
<dbReference type="InterPro" id="IPR021952">
    <property type="entry name" value="Flpp3-like"/>
</dbReference>
<keyword evidence="2" id="KW-1185">Reference proteome</keyword>
<dbReference type="OrthoDB" id="6264739at2"/>
<dbReference type="EMBL" id="CP000472">
    <property type="protein sequence ID" value="ACJ30050.1"/>
    <property type="molecule type" value="Genomic_DNA"/>
</dbReference>
<dbReference type="eggNOG" id="ENOG5031IAI">
    <property type="taxonomic scope" value="Bacteria"/>
</dbReference>
<keyword evidence="1" id="KW-0449">Lipoprotein</keyword>
<sequence length="130" mass="14040">MKKLIMILLVAYLVSGCVAVATVGSVMYYKSQSHEVATVDIKAPSKNVYAAVLKAVENNPSIVLISKDEDLMLVDLRQNENEGSIKVTEINSELSQLVVTSGITSDNEVTPLKAVLKVCKDLVVECAQSQ</sequence>
<gene>
    <name evidence="1" type="ordered locus">swp_3348</name>
</gene>
<reference evidence="1 2" key="1">
    <citation type="journal article" date="2008" name="PLoS ONE">
        <title>Environmental adaptation: genomic analysis of the piezotolerant and psychrotolerant deep-sea iron reducing bacterium Shewanella piezotolerans WP3.</title>
        <authorList>
            <person name="Wang F."/>
            <person name="Wang J."/>
            <person name="Jian H."/>
            <person name="Zhang B."/>
            <person name="Li S."/>
            <person name="Wang F."/>
            <person name="Zeng X."/>
            <person name="Gao L."/>
            <person name="Bartlett D.H."/>
            <person name="Yu J."/>
            <person name="Hu S."/>
            <person name="Xiao X."/>
        </authorList>
    </citation>
    <scope>NUCLEOTIDE SEQUENCE [LARGE SCALE GENOMIC DNA]</scope>
    <source>
        <strain evidence="2">WP3 / JCM 13877</strain>
    </source>
</reference>
<dbReference type="PROSITE" id="PS51257">
    <property type="entry name" value="PROKAR_LIPOPROTEIN"/>
    <property type="match status" value="1"/>
</dbReference>
<dbReference type="HOGENOM" id="CLU_1990127_0_0_6"/>
<evidence type="ECO:0000313" key="2">
    <source>
        <dbReference type="Proteomes" id="UP000000753"/>
    </source>
</evidence>